<evidence type="ECO:0000259" key="1">
    <source>
        <dbReference type="PROSITE" id="PS50943"/>
    </source>
</evidence>
<organism evidence="2 3">
    <name type="scientific">Actinomycetospora rhizophila</name>
    <dbReference type="NCBI Taxonomy" id="1416876"/>
    <lineage>
        <taxon>Bacteria</taxon>
        <taxon>Bacillati</taxon>
        <taxon>Actinomycetota</taxon>
        <taxon>Actinomycetes</taxon>
        <taxon>Pseudonocardiales</taxon>
        <taxon>Pseudonocardiaceae</taxon>
        <taxon>Actinomycetospora</taxon>
    </lineage>
</organism>
<keyword evidence="3" id="KW-1185">Reference proteome</keyword>
<evidence type="ECO:0000313" key="3">
    <source>
        <dbReference type="Proteomes" id="UP001596175"/>
    </source>
</evidence>
<dbReference type="CDD" id="cd00093">
    <property type="entry name" value="HTH_XRE"/>
    <property type="match status" value="1"/>
</dbReference>
<sequence>MSADSIGKRIATYRRRRGLSQAALAGLLGRSESWLSQVERGIRSVDRMSVLLDLSRLLNIEVQALTGTAWQLAPNGGPRAEGLGEIRSVLTRYANLVEDDVPAPTATSLRAVASDLHQEYQAAKYASVIRELPMLIGQADSALLGATGDDREAALSYVEAYVVASKLLTKLGVGDLGAVTADRAAMAAGRTDSHVAQGMAIYQVVTALLRSDQVDQADQLAMRMAEQLVPRVRSDDPALVSVAGALWLIASVIAARRAEKWEAERRLDRAEMLAGMLGHDANYAWTAFGPTNVAIHRVSVAAELGDPAAALDAAAAVDLDRLPEGLASRRAQVNLDLAWAQAQRKRDAEATLNLLEAESAASEAVAHNVMAREVMREMLARSKRGHGSALQALATRAGVLH</sequence>
<dbReference type="Proteomes" id="UP001596175">
    <property type="component" value="Unassembled WGS sequence"/>
</dbReference>
<feature type="domain" description="HTH cro/C1-type" evidence="1">
    <location>
        <begin position="10"/>
        <end position="65"/>
    </location>
</feature>
<dbReference type="Gene3D" id="1.10.260.40">
    <property type="entry name" value="lambda repressor-like DNA-binding domains"/>
    <property type="match status" value="1"/>
</dbReference>
<evidence type="ECO:0000313" key="2">
    <source>
        <dbReference type="EMBL" id="MFC5137232.1"/>
    </source>
</evidence>
<protein>
    <submittedName>
        <fullName evidence="2">Helix-turn-helix domain-containing protein</fullName>
    </submittedName>
</protein>
<name>A0ABV9Z8D3_9PSEU</name>
<dbReference type="RefSeq" id="WP_378019437.1">
    <property type="nucleotide sequence ID" value="NZ_JBHSKG010000001.1"/>
</dbReference>
<dbReference type="EMBL" id="JBHSKG010000001">
    <property type="protein sequence ID" value="MFC5137232.1"/>
    <property type="molecule type" value="Genomic_DNA"/>
</dbReference>
<dbReference type="SUPFAM" id="SSF47413">
    <property type="entry name" value="lambda repressor-like DNA-binding domains"/>
    <property type="match status" value="1"/>
</dbReference>
<gene>
    <name evidence="2" type="ORF">ACFPK1_03250</name>
</gene>
<proteinExistence type="predicted"/>
<dbReference type="InterPro" id="IPR010982">
    <property type="entry name" value="Lambda_DNA-bd_dom_sf"/>
</dbReference>
<reference evidence="3" key="1">
    <citation type="journal article" date="2019" name="Int. J. Syst. Evol. Microbiol.">
        <title>The Global Catalogue of Microorganisms (GCM) 10K type strain sequencing project: providing services to taxonomists for standard genome sequencing and annotation.</title>
        <authorList>
            <consortium name="The Broad Institute Genomics Platform"/>
            <consortium name="The Broad Institute Genome Sequencing Center for Infectious Disease"/>
            <person name="Wu L."/>
            <person name="Ma J."/>
        </authorList>
    </citation>
    <scope>NUCLEOTIDE SEQUENCE [LARGE SCALE GENOMIC DNA]</scope>
    <source>
        <strain evidence="3">XZYJ18</strain>
    </source>
</reference>
<accession>A0ABV9Z8D3</accession>
<dbReference type="Pfam" id="PF13560">
    <property type="entry name" value="HTH_31"/>
    <property type="match status" value="1"/>
</dbReference>
<dbReference type="PROSITE" id="PS50943">
    <property type="entry name" value="HTH_CROC1"/>
    <property type="match status" value="1"/>
</dbReference>
<dbReference type="SMART" id="SM00530">
    <property type="entry name" value="HTH_XRE"/>
    <property type="match status" value="1"/>
</dbReference>
<comment type="caution">
    <text evidence="2">The sequence shown here is derived from an EMBL/GenBank/DDBJ whole genome shotgun (WGS) entry which is preliminary data.</text>
</comment>
<dbReference type="InterPro" id="IPR001387">
    <property type="entry name" value="Cro/C1-type_HTH"/>
</dbReference>